<dbReference type="OrthoDB" id="2095648at2759"/>
<evidence type="ECO:0000313" key="3">
    <source>
        <dbReference type="Proteomes" id="UP000467841"/>
    </source>
</evidence>
<dbReference type="CDD" id="cd22164">
    <property type="entry name" value="F-box_AtSKIP19-like"/>
    <property type="match status" value="1"/>
</dbReference>
<comment type="caution">
    <text evidence="2">The sequence shown here is derived from an EMBL/GenBank/DDBJ whole genome shotgun (WGS) entry which is preliminary data.</text>
</comment>
<dbReference type="SUPFAM" id="SSF81383">
    <property type="entry name" value="F-box domain"/>
    <property type="match status" value="1"/>
</dbReference>
<keyword evidence="3" id="KW-1185">Reference proteome</keyword>
<dbReference type="InterPro" id="IPR036047">
    <property type="entry name" value="F-box-like_dom_sf"/>
</dbReference>
<protein>
    <recommendedName>
        <fullName evidence="1">F-box domain-containing protein</fullName>
    </recommendedName>
</protein>
<dbReference type="Gene3D" id="1.20.1280.50">
    <property type="match status" value="1"/>
</dbReference>
<evidence type="ECO:0000313" key="2">
    <source>
        <dbReference type="EMBL" id="CAA7024595.1"/>
    </source>
</evidence>
<evidence type="ECO:0000259" key="1">
    <source>
        <dbReference type="PROSITE" id="PS50181"/>
    </source>
</evidence>
<feature type="domain" description="F-box" evidence="1">
    <location>
        <begin position="17"/>
        <end position="64"/>
    </location>
</feature>
<reference evidence="2" key="1">
    <citation type="submission" date="2020-01" db="EMBL/GenBank/DDBJ databases">
        <authorList>
            <person name="Mishra B."/>
        </authorList>
    </citation>
    <scope>NUCLEOTIDE SEQUENCE [LARGE SCALE GENOMIC DNA]</scope>
</reference>
<dbReference type="AlphaFoldDB" id="A0A6D2I8S4"/>
<dbReference type="PANTHER" id="PTHR38926">
    <property type="entry name" value="F-BOX DOMAIN CONTAINING PROTEIN, EXPRESSED"/>
    <property type="match status" value="1"/>
</dbReference>
<gene>
    <name evidence="2" type="ORF">MERR_LOCUS11830</name>
</gene>
<dbReference type="InterPro" id="IPR001810">
    <property type="entry name" value="F-box_dom"/>
</dbReference>
<proteinExistence type="predicted"/>
<organism evidence="2 3">
    <name type="scientific">Microthlaspi erraticum</name>
    <dbReference type="NCBI Taxonomy" id="1685480"/>
    <lineage>
        <taxon>Eukaryota</taxon>
        <taxon>Viridiplantae</taxon>
        <taxon>Streptophyta</taxon>
        <taxon>Embryophyta</taxon>
        <taxon>Tracheophyta</taxon>
        <taxon>Spermatophyta</taxon>
        <taxon>Magnoliopsida</taxon>
        <taxon>eudicotyledons</taxon>
        <taxon>Gunneridae</taxon>
        <taxon>Pentapetalae</taxon>
        <taxon>rosids</taxon>
        <taxon>malvids</taxon>
        <taxon>Brassicales</taxon>
        <taxon>Brassicaceae</taxon>
        <taxon>Coluteocarpeae</taxon>
        <taxon>Microthlaspi</taxon>
    </lineage>
</organism>
<dbReference type="PROSITE" id="PS50181">
    <property type="entry name" value="FBOX"/>
    <property type="match status" value="1"/>
</dbReference>
<dbReference type="EMBL" id="CACVBM020000899">
    <property type="protein sequence ID" value="CAA7024595.1"/>
    <property type="molecule type" value="Genomic_DNA"/>
</dbReference>
<dbReference type="Pfam" id="PF12937">
    <property type="entry name" value="F-box-like"/>
    <property type="match status" value="1"/>
</dbReference>
<accession>A0A6D2I8S4</accession>
<dbReference type="Proteomes" id="UP000467841">
    <property type="component" value="Unassembled WGS sequence"/>
</dbReference>
<dbReference type="PANTHER" id="PTHR38926:SF2">
    <property type="entry name" value="F-BOX_LRR-REPEAT PROTEIN 21-RELATED"/>
    <property type="match status" value="1"/>
</dbReference>
<name>A0A6D2I8S4_9BRAS</name>
<sequence>MATSSSSSPPQMKDEDPVNWAELPSELTASILVRLVVVDILKNAQKVCKPWRRISKDPSIWRKVDMQNLEVDDYFLSLICRQVVDRSEGGLVEIKIGNFGYDSLLTYIADRFSNTF</sequence>